<accession>H1KYL4</accession>
<dbReference type="Proteomes" id="UP000003706">
    <property type="component" value="Unassembled WGS sequence"/>
</dbReference>
<evidence type="ECO:0000256" key="1">
    <source>
        <dbReference type="ARBA" id="ARBA00022723"/>
    </source>
</evidence>
<keyword evidence="2" id="KW-0732">Signal</keyword>
<dbReference type="GO" id="GO:0046872">
    <property type="term" value="F:metal ion binding"/>
    <property type="evidence" value="ECO:0007669"/>
    <property type="project" value="UniProtKB-KW"/>
</dbReference>
<dbReference type="PANTHER" id="PTHR30632:SF0">
    <property type="entry name" value="SULFATE-BINDING PROTEIN"/>
    <property type="match status" value="1"/>
</dbReference>
<dbReference type="GO" id="GO:0030973">
    <property type="term" value="F:molybdate ion binding"/>
    <property type="evidence" value="ECO:0007669"/>
    <property type="project" value="TreeGrafter"/>
</dbReference>
<reference evidence="3 4" key="1">
    <citation type="submission" date="2011-09" db="EMBL/GenBank/DDBJ databases">
        <title>The draft genome of Methanotorris formicicus Mc-S-70.</title>
        <authorList>
            <consortium name="US DOE Joint Genome Institute (JGI-PGF)"/>
            <person name="Lucas S."/>
            <person name="Han J."/>
            <person name="Lapidus A."/>
            <person name="Cheng J.-F."/>
            <person name="Goodwin L."/>
            <person name="Pitluck S."/>
            <person name="Peters L."/>
            <person name="Land M.L."/>
            <person name="Hauser L."/>
            <person name="Sieprawska-Lupa M."/>
            <person name="Takai K."/>
            <person name="Miyazaki J."/>
            <person name="Whitman W."/>
            <person name="Woyke T.J."/>
        </authorList>
    </citation>
    <scope>NUCLEOTIDE SEQUENCE [LARGE SCALE GENOMIC DNA]</scope>
    <source>
        <strain evidence="3 4">Mc-S-70</strain>
    </source>
</reference>
<dbReference type="Gene3D" id="3.40.190.10">
    <property type="entry name" value="Periplasmic binding protein-like II"/>
    <property type="match status" value="2"/>
</dbReference>
<proteinExistence type="predicted"/>
<evidence type="ECO:0000256" key="2">
    <source>
        <dbReference type="ARBA" id="ARBA00022729"/>
    </source>
</evidence>
<dbReference type="AlphaFoldDB" id="H1KYL4"/>
<keyword evidence="1" id="KW-0479">Metal-binding</keyword>
<dbReference type="SUPFAM" id="SSF53850">
    <property type="entry name" value="Periplasmic binding protein-like II"/>
    <property type="match status" value="2"/>
</dbReference>
<gene>
    <name evidence="3" type="ORF">MetfoDRAFT_0887</name>
</gene>
<dbReference type="InterPro" id="IPR005950">
    <property type="entry name" value="ModA"/>
</dbReference>
<dbReference type="NCBIfam" id="TIGR01256">
    <property type="entry name" value="modA"/>
    <property type="match status" value="2"/>
</dbReference>
<evidence type="ECO:0000313" key="4">
    <source>
        <dbReference type="Proteomes" id="UP000003706"/>
    </source>
</evidence>
<dbReference type="STRING" id="647171.MetfoDRAFT_0887"/>
<dbReference type="Pfam" id="PF13531">
    <property type="entry name" value="SBP_bac_11"/>
    <property type="match status" value="2"/>
</dbReference>
<dbReference type="EMBL" id="AGJL01000018">
    <property type="protein sequence ID" value="EHP87054.1"/>
    <property type="molecule type" value="Genomic_DNA"/>
</dbReference>
<organism evidence="3 4">
    <name type="scientific">Methanotorris formicicus Mc-S-70</name>
    <dbReference type="NCBI Taxonomy" id="647171"/>
    <lineage>
        <taxon>Archaea</taxon>
        <taxon>Methanobacteriati</taxon>
        <taxon>Methanobacteriota</taxon>
        <taxon>Methanomada group</taxon>
        <taxon>Methanococci</taxon>
        <taxon>Methanococcales</taxon>
        <taxon>Methanocaldococcaceae</taxon>
        <taxon>Methanotorris</taxon>
    </lineage>
</organism>
<protein>
    <submittedName>
        <fullName evidence="3">Extracellular solute-binding protein family 1</fullName>
    </submittedName>
</protein>
<dbReference type="PANTHER" id="PTHR30632">
    <property type="entry name" value="MOLYBDATE-BINDING PERIPLASMIC PROTEIN"/>
    <property type="match status" value="1"/>
</dbReference>
<comment type="caution">
    <text evidence="3">The sequence shown here is derived from an EMBL/GenBank/DDBJ whole genome shotgun (WGS) entry which is preliminary data.</text>
</comment>
<dbReference type="InterPro" id="IPR050682">
    <property type="entry name" value="ModA/WtpA"/>
</dbReference>
<keyword evidence="4" id="KW-1185">Reference proteome</keyword>
<dbReference type="PATRIC" id="fig|647171.4.peg.876"/>
<dbReference type="GO" id="GO:0015689">
    <property type="term" value="P:molybdate ion transport"/>
    <property type="evidence" value="ECO:0007669"/>
    <property type="project" value="InterPro"/>
</dbReference>
<sequence length="216" mass="23839">MKVLENLKKSNPELADKIMKNIVSKEANVRAVLDKVVSKEVDAGFVYRTDAYVEKDKVRVIKIPEEINVVPEYPIEVLKDSDDKEAGQEFVKFVLSKEGQEILAKYGFISPIENPQPYESKKIGGEIVVYAAASLTDAFKEIGKEFEKKTGCKVKLLFASSGSLRQRIEGGAVGGESGADVFASASLKHMNILKKEGFVDNYSIFAKNELVVITAK</sequence>
<evidence type="ECO:0000313" key="3">
    <source>
        <dbReference type="EMBL" id="EHP87054.1"/>
    </source>
</evidence>
<name>H1KYL4_9EURY</name>